<accession>A0ABP0N8V1</accession>
<gene>
    <name evidence="2" type="ORF">SCF082_LOCUS31766</name>
</gene>
<dbReference type="Proteomes" id="UP001642464">
    <property type="component" value="Unassembled WGS sequence"/>
</dbReference>
<dbReference type="Gene3D" id="2.130.10.10">
    <property type="entry name" value="YVTN repeat-like/Quinoprotein amine dehydrogenase"/>
    <property type="match status" value="1"/>
</dbReference>
<keyword evidence="3" id="KW-1185">Reference proteome</keyword>
<reference evidence="2 3" key="1">
    <citation type="submission" date="2024-02" db="EMBL/GenBank/DDBJ databases">
        <authorList>
            <person name="Chen Y."/>
            <person name="Shah S."/>
            <person name="Dougan E. K."/>
            <person name="Thang M."/>
            <person name="Chan C."/>
        </authorList>
    </citation>
    <scope>NUCLEOTIDE SEQUENCE [LARGE SCALE GENOMIC DNA]</scope>
</reference>
<name>A0ABP0N8V1_9DINO</name>
<dbReference type="Pfam" id="PF00400">
    <property type="entry name" value="WD40"/>
    <property type="match status" value="1"/>
</dbReference>
<dbReference type="PROSITE" id="PS50082">
    <property type="entry name" value="WD_REPEATS_2"/>
    <property type="match status" value="1"/>
</dbReference>
<keyword evidence="1" id="KW-0853">WD repeat</keyword>
<dbReference type="InterPro" id="IPR015943">
    <property type="entry name" value="WD40/YVTN_repeat-like_dom_sf"/>
</dbReference>
<comment type="caution">
    <text evidence="2">The sequence shown here is derived from an EMBL/GenBank/DDBJ whole genome shotgun (WGS) entry which is preliminary data.</text>
</comment>
<dbReference type="InterPro" id="IPR036322">
    <property type="entry name" value="WD40_repeat_dom_sf"/>
</dbReference>
<dbReference type="SUPFAM" id="SSF50978">
    <property type="entry name" value="WD40 repeat-like"/>
    <property type="match status" value="1"/>
</dbReference>
<dbReference type="PANTHER" id="PTHR14604">
    <property type="entry name" value="WD40 REPEAT PF20"/>
    <property type="match status" value="1"/>
</dbReference>
<sequence>MAPPSPVNLLAVRLRGSCRLAESHRSEPQKEMGNGPGGIGALAVNWKMHSAICGCGELLEVWDMASKGEEDTTAPQRLQILRGHTQMVTAIHVDWAQGLILSAAMDCTLRRWDLRSGELLKTFPVLSGEIRCMSLVDDASVVTGDERGNLQVWDLEGGLVQRVLTAHKVGAAGSGQVWKIGTARL</sequence>
<evidence type="ECO:0000256" key="1">
    <source>
        <dbReference type="PROSITE-ProRule" id="PRU00221"/>
    </source>
</evidence>
<proteinExistence type="predicted"/>
<organism evidence="2 3">
    <name type="scientific">Durusdinium trenchii</name>
    <dbReference type="NCBI Taxonomy" id="1381693"/>
    <lineage>
        <taxon>Eukaryota</taxon>
        <taxon>Sar</taxon>
        <taxon>Alveolata</taxon>
        <taxon>Dinophyceae</taxon>
        <taxon>Suessiales</taxon>
        <taxon>Symbiodiniaceae</taxon>
        <taxon>Durusdinium</taxon>
    </lineage>
</organism>
<dbReference type="InterPro" id="IPR050995">
    <property type="entry name" value="WD-F-box_domain-protein"/>
</dbReference>
<protein>
    <submittedName>
        <fullName evidence="2">Mitochondrial division protein 1</fullName>
    </submittedName>
</protein>
<dbReference type="SMART" id="SM00320">
    <property type="entry name" value="WD40"/>
    <property type="match status" value="2"/>
</dbReference>
<dbReference type="EMBL" id="CAXAMM010027113">
    <property type="protein sequence ID" value="CAK9060237.1"/>
    <property type="molecule type" value="Genomic_DNA"/>
</dbReference>
<evidence type="ECO:0000313" key="2">
    <source>
        <dbReference type="EMBL" id="CAK9060237.1"/>
    </source>
</evidence>
<dbReference type="PANTHER" id="PTHR14604:SF4">
    <property type="entry name" value="F-BOX DOMAIN-CONTAINING PROTEIN"/>
    <property type="match status" value="1"/>
</dbReference>
<evidence type="ECO:0000313" key="3">
    <source>
        <dbReference type="Proteomes" id="UP001642464"/>
    </source>
</evidence>
<dbReference type="InterPro" id="IPR001680">
    <property type="entry name" value="WD40_rpt"/>
</dbReference>
<feature type="repeat" description="WD" evidence="1">
    <location>
        <begin position="81"/>
        <end position="122"/>
    </location>
</feature>
<dbReference type="PROSITE" id="PS50294">
    <property type="entry name" value="WD_REPEATS_REGION"/>
    <property type="match status" value="1"/>
</dbReference>